<comment type="caution">
    <text evidence="1">The sequence shown here is derived from an EMBL/GenBank/DDBJ whole genome shotgun (WGS) entry which is preliminary data.</text>
</comment>
<dbReference type="Proteomes" id="UP001243330">
    <property type="component" value="Unassembled WGS sequence"/>
</dbReference>
<reference evidence="1" key="1">
    <citation type="submission" date="2023-01" db="EMBL/GenBank/DDBJ databases">
        <title>Colletotrichum chrysophilum M932 genome sequence.</title>
        <authorList>
            <person name="Baroncelli R."/>
        </authorList>
    </citation>
    <scope>NUCLEOTIDE SEQUENCE</scope>
    <source>
        <strain evidence="1">M932</strain>
    </source>
</reference>
<organism evidence="1 2">
    <name type="scientific">Colletotrichum chrysophilum</name>
    <dbReference type="NCBI Taxonomy" id="1836956"/>
    <lineage>
        <taxon>Eukaryota</taxon>
        <taxon>Fungi</taxon>
        <taxon>Dikarya</taxon>
        <taxon>Ascomycota</taxon>
        <taxon>Pezizomycotina</taxon>
        <taxon>Sordariomycetes</taxon>
        <taxon>Hypocreomycetidae</taxon>
        <taxon>Glomerellales</taxon>
        <taxon>Glomerellaceae</taxon>
        <taxon>Colletotrichum</taxon>
        <taxon>Colletotrichum gloeosporioides species complex</taxon>
    </lineage>
</organism>
<evidence type="ECO:0000313" key="2">
    <source>
        <dbReference type="Proteomes" id="UP001243330"/>
    </source>
</evidence>
<accession>A0AAD9A238</accession>
<dbReference type="AlphaFoldDB" id="A0AAD9A238"/>
<proteinExistence type="predicted"/>
<dbReference type="EMBL" id="JAQOWY010000613">
    <property type="protein sequence ID" value="KAK1839918.1"/>
    <property type="molecule type" value="Genomic_DNA"/>
</dbReference>
<protein>
    <submittedName>
        <fullName evidence="1">Uncharacterized protein</fullName>
    </submittedName>
</protein>
<name>A0AAD9A238_9PEZI</name>
<gene>
    <name evidence="1" type="ORF">CCHR01_17451</name>
</gene>
<sequence length="112" mass="12736">MYHTMTSLKRRLVKEKYSSRGVEYQRGRYQPRGGDGFSPDEVFGAIRHQMLLREHIVDAHPDPTCADVAAAATCKSLFKIRITQYSQTIIAIQYPNPNIPIPHVISNHFPLA</sequence>
<evidence type="ECO:0000313" key="1">
    <source>
        <dbReference type="EMBL" id="KAK1839918.1"/>
    </source>
</evidence>
<keyword evidence="2" id="KW-1185">Reference proteome</keyword>